<dbReference type="InterPro" id="IPR014756">
    <property type="entry name" value="Ig_E-set"/>
</dbReference>
<dbReference type="Gene3D" id="3.20.20.80">
    <property type="entry name" value="Glycosidases"/>
    <property type="match status" value="1"/>
</dbReference>
<keyword evidence="14" id="KW-1185">Reference proteome</keyword>
<dbReference type="Gene3D" id="2.60.40.10">
    <property type="entry name" value="Immunoglobulins"/>
    <property type="match status" value="1"/>
</dbReference>
<dbReference type="SMART" id="SM00642">
    <property type="entry name" value="Aamy"/>
    <property type="match status" value="1"/>
</dbReference>
<dbReference type="Pfam" id="PF02922">
    <property type="entry name" value="CBM_48"/>
    <property type="match status" value="1"/>
</dbReference>
<dbReference type="CDD" id="cd02854">
    <property type="entry name" value="E_set_GBE_euk_N"/>
    <property type="match status" value="1"/>
</dbReference>
<keyword evidence="6" id="KW-0328">Glycosyltransferase</keyword>
<dbReference type="PANTHER" id="PTHR43651:SF3">
    <property type="entry name" value="1,4-ALPHA-GLUCAN-BRANCHING ENZYME"/>
    <property type="match status" value="1"/>
</dbReference>
<evidence type="ECO:0000256" key="1">
    <source>
        <dbReference type="ARBA" id="ARBA00000826"/>
    </source>
</evidence>
<name>A0A1L0AZ67_9ASCO</name>
<dbReference type="OrthoDB" id="196493at2759"/>
<gene>
    <name evidence="13" type="ORF">HGUI_01634</name>
</gene>
<dbReference type="GO" id="GO:0043169">
    <property type="term" value="F:cation binding"/>
    <property type="evidence" value="ECO:0007669"/>
    <property type="project" value="InterPro"/>
</dbReference>
<feature type="domain" description="Glycosyl hydrolase family 13 catalytic" evidence="12">
    <location>
        <begin position="215"/>
        <end position="592"/>
    </location>
</feature>
<feature type="active site" description="Proton donor" evidence="11">
    <location>
        <position position="428"/>
    </location>
</feature>
<dbReference type="GO" id="GO:0004553">
    <property type="term" value="F:hydrolase activity, hydrolyzing O-glycosyl compounds"/>
    <property type="evidence" value="ECO:0007669"/>
    <property type="project" value="InterPro"/>
</dbReference>
<evidence type="ECO:0000313" key="13">
    <source>
        <dbReference type="EMBL" id="SGZ39434.1"/>
    </source>
</evidence>
<dbReference type="Proteomes" id="UP000183365">
    <property type="component" value="Unassembled WGS sequence"/>
</dbReference>
<evidence type="ECO:0000313" key="14">
    <source>
        <dbReference type="Proteomes" id="UP000183365"/>
    </source>
</evidence>
<dbReference type="InterPro" id="IPR037439">
    <property type="entry name" value="Branching_enzy"/>
</dbReference>
<organism evidence="13 14">
    <name type="scientific">Hanseniaspora guilliermondii</name>
    <dbReference type="NCBI Taxonomy" id="56406"/>
    <lineage>
        <taxon>Eukaryota</taxon>
        <taxon>Fungi</taxon>
        <taxon>Dikarya</taxon>
        <taxon>Ascomycota</taxon>
        <taxon>Saccharomycotina</taxon>
        <taxon>Saccharomycetes</taxon>
        <taxon>Saccharomycodales</taxon>
        <taxon>Saccharomycodaceae</taxon>
        <taxon>Hanseniaspora</taxon>
    </lineage>
</organism>
<evidence type="ECO:0000256" key="7">
    <source>
        <dbReference type="ARBA" id="ARBA00022679"/>
    </source>
</evidence>
<dbReference type="GO" id="GO:0003844">
    <property type="term" value="F:1,4-alpha-glucan branching enzyme activity"/>
    <property type="evidence" value="ECO:0007669"/>
    <property type="project" value="UniProtKB-EC"/>
</dbReference>
<dbReference type="AlphaFoldDB" id="A0A1L0AZ67"/>
<dbReference type="Gene3D" id="2.60.40.1180">
    <property type="entry name" value="Golgi alpha-mannosidase II"/>
    <property type="match status" value="1"/>
</dbReference>
<dbReference type="GO" id="GO:0005737">
    <property type="term" value="C:cytoplasm"/>
    <property type="evidence" value="ECO:0007669"/>
    <property type="project" value="EnsemblFungi"/>
</dbReference>
<comment type="function">
    <text evidence="10">Glycogen-branching enzyme participates in the glycogen biosynthetic process along with glycogenin and glycogen synthase. Generates alpha-1,6-glucosidic branches from alpha-1,4-linked glucose chains, to increase solubility of the glycogen polymer.</text>
</comment>
<dbReference type="SUPFAM" id="SSF51011">
    <property type="entry name" value="Glycosyl hydrolase domain"/>
    <property type="match status" value="1"/>
</dbReference>
<evidence type="ECO:0000256" key="6">
    <source>
        <dbReference type="ARBA" id="ARBA00022676"/>
    </source>
</evidence>
<dbReference type="PIRSF" id="PIRSF000463">
    <property type="entry name" value="GlgB"/>
    <property type="match status" value="1"/>
</dbReference>
<comment type="catalytic activity">
    <reaction evidence="1">
        <text>Transfers a segment of a (1-&gt;4)-alpha-D-glucan chain to a primary hydroxy group in a similar glucan chain.</text>
        <dbReference type="EC" id="2.4.1.18"/>
    </reaction>
</comment>
<feature type="active site" description="Nucleophile" evidence="11">
    <location>
        <position position="371"/>
    </location>
</feature>
<keyword evidence="8" id="KW-0320">Glycogen biosynthesis</keyword>
<dbReference type="FunFam" id="2.60.40.1180:FF:000003">
    <property type="entry name" value="1,4-alpha-glucan-branching enzyme, chloroplastic/amyloplastic"/>
    <property type="match status" value="1"/>
</dbReference>
<dbReference type="SUPFAM" id="SSF81296">
    <property type="entry name" value="E set domains"/>
    <property type="match status" value="1"/>
</dbReference>
<dbReference type="FunFam" id="3.20.20.80:FF:000001">
    <property type="entry name" value="1,4-alpha-glucan branching enzyme"/>
    <property type="match status" value="1"/>
</dbReference>
<dbReference type="InterPro" id="IPR006047">
    <property type="entry name" value="GH13_cat_dom"/>
</dbReference>
<evidence type="ECO:0000256" key="8">
    <source>
        <dbReference type="ARBA" id="ARBA00023056"/>
    </source>
</evidence>
<dbReference type="Pfam" id="PF02806">
    <property type="entry name" value="Alpha-amylase_C"/>
    <property type="match status" value="1"/>
</dbReference>
<evidence type="ECO:0000256" key="2">
    <source>
        <dbReference type="ARBA" id="ARBA00004964"/>
    </source>
</evidence>
<dbReference type="SUPFAM" id="SSF51445">
    <property type="entry name" value="(Trans)glycosidases"/>
    <property type="match status" value="1"/>
</dbReference>
<dbReference type="Pfam" id="PF00128">
    <property type="entry name" value="Alpha-amylase"/>
    <property type="match status" value="1"/>
</dbReference>
<accession>A0A1L0AZ67</accession>
<evidence type="ECO:0000256" key="4">
    <source>
        <dbReference type="ARBA" id="ARBA00012541"/>
    </source>
</evidence>
<dbReference type="InterPro" id="IPR013783">
    <property type="entry name" value="Ig-like_fold"/>
</dbReference>
<dbReference type="CDD" id="cd11321">
    <property type="entry name" value="AmyAc_bac_euk_BE"/>
    <property type="match status" value="1"/>
</dbReference>
<dbReference type="InterPro" id="IPR006048">
    <property type="entry name" value="A-amylase/branching_C"/>
</dbReference>
<evidence type="ECO:0000256" key="3">
    <source>
        <dbReference type="ARBA" id="ARBA00009000"/>
    </source>
</evidence>
<comment type="pathway">
    <text evidence="2">Glycan biosynthesis; glycogen biosynthesis.</text>
</comment>
<keyword evidence="7" id="KW-0808">Transferase</keyword>
<proteinExistence type="inferred from homology"/>
<dbReference type="PANTHER" id="PTHR43651">
    <property type="entry name" value="1,4-ALPHA-GLUCAN-BRANCHING ENZYME"/>
    <property type="match status" value="1"/>
</dbReference>
<dbReference type="InterPro" id="IPR004193">
    <property type="entry name" value="Glyco_hydro_13_N"/>
</dbReference>
<dbReference type="EMBL" id="FQNF01000023">
    <property type="protein sequence ID" value="SGZ39434.1"/>
    <property type="molecule type" value="Genomic_DNA"/>
</dbReference>
<reference evidence="14" key="1">
    <citation type="submission" date="2016-11" db="EMBL/GenBank/DDBJ databases">
        <authorList>
            <person name="Guldener U."/>
        </authorList>
    </citation>
    <scope>NUCLEOTIDE SEQUENCE [LARGE SCALE GENOMIC DNA]</scope>
</reference>
<evidence type="ECO:0000256" key="5">
    <source>
        <dbReference type="ARBA" id="ARBA00020932"/>
    </source>
</evidence>
<evidence type="ECO:0000256" key="11">
    <source>
        <dbReference type="PIRSR" id="PIRSR000463-1"/>
    </source>
</evidence>
<dbReference type="EC" id="2.4.1.18" evidence="4"/>
<dbReference type="VEuPathDB" id="FungiDB:HGUI_01634"/>
<evidence type="ECO:0000256" key="9">
    <source>
        <dbReference type="ARBA" id="ARBA00031979"/>
    </source>
</evidence>
<comment type="similarity">
    <text evidence="3">Belongs to the glycosyl hydrolase 13 family. GlgB subfamily.</text>
</comment>
<dbReference type="InterPro" id="IPR017853">
    <property type="entry name" value="GH"/>
</dbReference>
<evidence type="ECO:0000256" key="10">
    <source>
        <dbReference type="ARBA" id="ARBA00049618"/>
    </source>
</evidence>
<dbReference type="InterPro" id="IPR013780">
    <property type="entry name" value="Glyco_hydro_b"/>
</dbReference>
<dbReference type="GO" id="GO:0005978">
    <property type="term" value="P:glycogen biosynthetic process"/>
    <property type="evidence" value="ECO:0007669"/>
    <property type="project" value="UniProtKB-UniPathway"/>
</dbReference>
<evidence type="ECO:0000259" key="12">
    <source>
        <dbReference type="SMART" id="SM00642"/>
    </source>
</evidence>
<protein>
    <recommendedName>
        <fullName evidence="5">1,4-alpha-glucan-branching enzyme</fullName>
        <ecNumber evidence="4">2.4.1.18</ecNumber>
    </recommendedName>
    <alternativeName>
        <fullName evidence="9">Glycogen-branching enzyme</fullName>
    </alternativeName>
</protein>
<sequence>MSSTAVSLNDESINEQENTVYSFDTENLLKIDKYLSPFIDVIDKRHLNYLNVKSVLTSNNKLSLSEFSRDGYRNYGFNTDLKTKSISLFEWAPNAVKMFLIGDFNSWNETSHEMKRVSEYGHFDINVPPVNTQGEYDFAIPHDSKIKLMIVLPSGEKIYRLPTHIERATQPNEDTSKLFGPSYEGRFWNPPVKDKYIFKQPRPKKVDDLKIYESHIGIGSIEPEIGTFDNFTQNVLPRIIDLGYNCIQLMAIMEHAYYASFGYQITSFYAASSRYGSPEDLKKLIDACHEKNITVLLDIVHSHASKNVSDGLNNFDGSNHHLFHSIESGRGEHPLWDSRLFDYSKYETLKFLLGNIAYYIDEYKFDGFRFDGVTSMLYKHHGAGLGFSGDYHEYFGDNASVDTDAVTYLTLANDLVHEMLENGITIAEDVSGYPGLALSTKLGGVGFDYKLNMAVPDMWIKLLKEVKDENWDMGNIVQNLTNRRYKEKVVCYSESHDQALVGDKTLAFWLMDSSMYTEMSIIQPLTPIIDRGIALHKMIRLLTQSLGGEGYLNFMGNEFGHPEWLDFPTERNGQSYQYARRQYNLVDDDLLRYKHLYSFDKAMNKCEDKYKWLNSPQAYVSLKHELDKMIVFERNGLLFIFNFHPQSSYTDYKVGVEVPGKYKVILNSDRTEYGGHNRIDESVEYFTSNHSWCNRSHHLQVYIPSRVVLVLAKE</sequence>
<dbReference type="UniPathway" id="UPA00164"/>